<evidence type="ECO:0000313" key="2">
    <source>
        <dbReference type="Proteomes" id="UP000216164"/>
    </source>
</evidence>
<reference evidence="1 2" key="1">
    <citation type="submission" date="2017-04" db="EMBL/GenBank/DDBJ databases">
        <title>Genome Announcement: Closed genomes of Ralstonia solanacearum strains K60, UW551, and UW700.</title>
        <authorList>
            <person name="Hayes M."/>
            <person name="Macintyre A.M."/>
            <person name="Allen C."/>
        </authorList>
    </citation>
    <scope>NUCLEOTIDE SEQUENCE [LARGE SCALE GENOMIC DNA]</scope>
    <source>
        <strain evidence="1 2">UW25</strain>
    </source>
</reference>
<name>A0AAP7ZMC7_RALSL</name>
<dbReference type="EMBL" id="NCTK01000001">
    <property type="protein sequence ID" value="OYQ13128.1"/>
    <property type="molecule type" value="Genomic_DNA"/>
</dbReference>
<proteinExistence type="predicted"/>
<comment type="caution">
    <text evidence="1">The sequence shown here is derived from an EMBL/GenBank/DDBJ whole genome shotgun (WGS) entry which is preliminary data.</text>
</comment>
<dbReference type="Pfam" id="PF04591">
    <property type="entry name" value="DUF596"/>
    <property type="match status" value="1"/>
</dbReference>
<dbReference type="AlphaFoldDB" id="A0AAP7ZMC7"/>
<dbReference type="Proteomes" id="UP000216164">
    <property type="component" value="Unassembled WGS sequence"/>
</dbReference>
<sequence>MLSNERYRFIVDHTKGMALDAVWLYLEDDSESYEDRQGKFLWMLERMVSDGIVIFAKNGSSIEGKDAVEKFRGAFPEDDENVNNGVWFFTDLCPAGIGWVMPDGSIDWV</sequence>
<protein>
    <recommendedName>
        <fullName evidence="3">DUF596 domain-containing protein</fullName>
    </recommendedName>
</protein>
<evidence type="ECO:0008006" key="3">
    <source>
        <dbReference type="Google" id="ProtNLM"/>
    </source>
</evidence>
<dbReference type="InterPro" id="IPR023138">
    <property type="entry name" value="NMB0513-like_sf"/>
</dbReference>
<accession>A0AAP7ZMC7</accession>
<dbReference type="Gene3D" id="1.10.3510.10">
    <property type="entry name" value="NMB0513-like"/>
    <property type="match status" value="1"/>
</dbReference>
<organism evidence="1 2">
    <name type="scientific">Ralstonia solanacearum K60</name>
    <dbReference type="NCBI Taxonomy" id="1091042"/>
    <lineage>
        <taxon>Bacteria</taxon>
        <taxon>Pseudomonadati</taxon>
        <taxon>Pseudomonadota</taxon>
        <taxon>Betaproteobacteria</taxon>
        <taxon>Burkholderiales</taxon>
        <taxon>Burkholderiaceae</taxon>
        <taxon>Ralstonia</taxon>
        <taxon>Ralstonia solanacearum species complex</taxon>
    </lineage>
</organism>
<evidence type="ECO:0000313" key="1">
    <source>
        <dbReference type="EMBL" id="OYQ13128.1"/>
    </source>
</evidence>
<dbReference type="SUPFAM" id="SSF160472">
    <property type="entry name" value="NMB0513-like"/>
    <property type="match status" value="1"/>
</dbReference>
<gene>
    <name evidence="1" type="ORF">B7R77_07590</name>
</gene>
<dbReference type="InterPro" id="IPR007670">
    <property type="entry name" value="DUF596"/>
</dbReference>